<organism evidence="1 2">
    <name type="scientific">Heterorhabditis bacteriophora</name>
    <name type="common">Entomopathogenic nematode worm</name>
    <dbReference type="NCBI Taxonomy" id="37862"/>
    <lineage>
        <taxon>Eukaryota</taxon>
        <taxon>Metazoa</taxon>
        <taxon>Ecdysozoa</taxon>
        <taxon>Nematoda</taxon>
        <taxon>Chromadorea</taxon>
        <taxon>Rhabditida</taxon>
        <taxon>Rhabditina</taxon>
        <taxon>Rhabditomorpha</taxon>
        <taxon>Strongyloidea</taxon>
        <taxon>Heterorhabditidae</taxon>
        <taxon>Heterorhabditis</taxon>
    </lineage>
</organism>
<sequence length="52" mass="5566">MISASAPPSPRRSTGVLLDLILNSETVISLKLKKSMRGTSAAKSGNEPQDRR</sequence>
<evidence type="ECO:0000313" key="1">
    <source>
        <dbReference type="Proteomes" id="UP000095283"/>
    </source>
</evidence>
<dbReference type="AlphaFoldDB" id="A0A1I7WLU3"/>
<evidence type="ECO:0000313" key="2">
    <source>
        <dbReference type="WBParaSite" id="Hba_06032"/>
    </source>
</evidence>
<dbReference type="Proteomes" id="UP000095283">
    <property type="component" value="Unplaced"/>
</dbReference>
<name>A0A1I7WLU3_HETBA</name>
<accession>A0A1I7WLU3</accession>
<protein>
    <submittedName>
        <fullName evidence="2">Uncharacterized protein</fullName>
    </submittedName>
</protein>
<dbReference type="WBParaSite" id="Hba_06032">
    <property type="protein sequence ID" value="Hba_06032"/>
    <property type="gene ID" value="Hba_06032"/>
</dbReference>
<proteinExistence type="predicted"/>
<keyword evidence="1" id="KW-1185">Reference proteome</keyword>
<reference evidence="2" key="1">
    <citation type="submission" date="2016-11" db="UniProtKB">
        <authorList>
            <consortium name="WormBaseParasite"/>
        </authorList>
    </citation>
    <scope>IDENTIFICATION</scope>
</reference>